<dbReference type="OrthoDB" id="9775903at2"/>
<dbReference type="InterPro" id="IPR017039">
    <property type="entry name" value="Virul_fac_BrkB"/>
</dbReference>
<evidence type="ECO:0000256" key="2">
    <source>
        <dbReference type="ARBA" id="ARBA00022475"/>
    </source>
</evidence>
<dbReference type="EMBL" id="PUFO01000044">
    <property type="protein sequence ID" value="TDG78271.1"/>
    <property type="molecule type" value="Genomic_DNA"/>
</dbReference>
<dbReference type="PANTHER" id="PTHR30213">
    <property type="entry name" value="INNER MEMBRANE PROTEIN YHJD"/>
    <property type="match status" value="1"/>
</dbReference>
<feature type="compositionally biased region" description="Basic residues" evidence="6">
    <location>
        <begin position="311"/>
        <end position="333"/>
    </location>
</feature>
<dbReference type="STRING" id="1122149.FD44_GL000099"/>
<feature type="transmembrane region" description="Helical" evidence="7">
    <location>
        <begin position="91"/>
        <end position="111"/>
    </location>
</feature>
<accession>A0A4V3A3Y9</accession>
<feature type="transmembrane region" description="Helical" evidence="7">
    <location>
        <begin position="207"/>
        <end position="230"/>
    </location>
</feature>
<dbReference type="Pfam" id="PF03631">
    <property type="entry name" value="Virul_fac_BrkB"/>
    <property type="match status" value="1"/>
</dbReference>
<protein>
    <submittedName>
        <fullName evidence="8">Uncharacterized protein</fullName>
    </submittedName>
</protein>
<evidence type="ECO:0000256" key="1">
    <source>
        <dbReference type="ARBA" id="ARBA00004651"/>
    </source>
</evidence>
<evidence type="ECO:0000313" key="8">
    <source>
        <dbReference type="EMBL" id="TDG78271.1"/>
    </source>
</evidence>
<dbReference type="AlphaFoldDB" id="A0A4V3A3Y9"/>
<keyword evidence="9" id="KW-1185">Reference proteome</keyword>
<dbReference type="GO" id="GO:0005886">
    <property type="term" value="C:plasma membrane"/>
    <property type="evidence" value="ECO:0007669"/>
    <property type="project" value="UniProtKB-SubCell"/>
</dbReference>
<evidence type="ECO:0000313" key="9">
    <source>
        <dbReference type="Proteomes" id="UP000294854"/>
    </source>
</evidence>
<feature type="transmembrane region" description="Helical" evidence="7">
    <location>
        <begin position="131"/>
        <end position="158"/>
    </location>
</feature>
<keyword evidence="4 7" id="KW-1133">Transmembrane helix</keyword>
<dbReference type="Proteomes" id="UP000294854">
    <property type="component" value="Unassembled WGS sequence"/>
</dbReference>
<evidence type="ECO:0000256" key="7">
    <source>
        <dbReference type="SAM" id="Phobius"/>
    </source>
</evidence>
<evidence type="ECO:0000256" key="3">
    <source>
        <dbReference type="ARBA" id="ARBA00022692"/>
    </source>
</evidence>
<dbReference type="PIRSF" id="PIRSF035875">
    <property type="entry name" value="RNase_BN"/>
    <property type="match status" value="1"/>
</dbReference>
<keyword evidence="3 7" id="KW-0812">Transmembrane</keyword>
<comment type="caution">
    <text evidence="8">The sequence shown here is derived from an EMBL/GenBank/DDBJ whole genome shotgun (WGS) entry which is preliminary data.</text>
</comment>
<evidence type="ECO:0000256" key="6">
    <source>
        <dbReference type="SAM" id="MobiDB-lite"/>
    </source>
</evidence>
<evidence type="ECO:0000256" key="5">
    <source>
        <dbReference type="ARBA" id="ARBA00023136"/>
    </source>
</evidence>
<dbReference type="PANTHER" id="PTHR30213:SF0">
    <property type="entry name" value="UPF0761 MEMBRANE PROTEIN YIHY"/>
    <property type="match status" value="1"/>
</dbReference>
<sequence length="333" mass="37922">MWERLKNQTKDLIQITIKHFKMANVSDSSVVLAYYTLLSTLPILLVIGSMLPYFNISTSHIMSYVKPVIPTTVFNTLKPIVDSFLGQGGSGVLSIGIVVTLWSASRAIAAFQRTVNLAYGIKKPNAILNRLISFVWTLLLIVFLFLIMVVFSFGQLALEGLRNFVEIPGYITNTFANIKWPLSMLSVFVLSLLLFYFVPTAKVKWRYVWPGAIVTTTGWILLSQLFTVYLRYFARSITGYKTIGTFIVLMFWLNYLGEILLIGAVINSAVQELFTGQIEEQDLNFSRLINRTRAQTVKFRRNNRKQAPVPTKKKPIQPKQVKRTPVKKPQKRI</sequence>
<feature type="transmembrane region" description="Helical" evidence="7">
    <location>
        <begin position="178"/>
        <end position="198"/>
    </location>
</feature>
<feature type="region of interest" description="Disordered" evidence="6">
    <location>
        <begin position="300"/>
        <end position="333"/>
    </location>
</feature>
<feature type="transmembrane region" description="Helical" evidence="7">
    <location>
        <begin position="31"/>
        <end position="54"/>
    </location>
</feature>
<dbReference type="RefSeq" id="WP_010619669.1">
    <property type="nucleotide sequence ID" value="NZ_PUFO01000044.1"/>
</dbReference>
<keyword evidence="2" id="KW-1003">Cell membrane</keyword>
<name>A0A4V3A3Y9_9LACO</name>
<organism evidence="8 9">
    <name type="scientific">Secundilactobacillus malefermentans</name>
    <dbReference type="NCBI Taxonomy" id="176292"/>
    <lineage>
        <taxon>Bacteria</taxon>
        <taxon>Bacillati</taxon>
        <taxon>Bacillota</taxon>
        <taxon>Bacilli</taxon>
        <taxon>Lactobacillales</taxon>
        <taxon>Lactobacillaceae</taxon>
        <taxon>Secundilactobacillus</taxon>
    </lineage>
</organism>
<feature type="transmembrane region" description="Helical" evidence="7">
    <location>
        <begin position="242"/>
        <end position="266"/>
    </location>
</feature>
<comment type="subcellular location">
    <subcellularLocation>
        <location evidence="1">Cell membrane</location>
        <topology evidence="1">Multi-pass membrane protein</topology>
    </subcellularLocation>
</comment>
<reference evidence="8 9" key="1">
    <citation type="journal article" date="2019" name="Appl. Microbiol. Biotechnol.">
        <title>Uncovering carbohydrate metabolism through a genotype-phenotype association study of 56 lactic acid bacteria genomes.</title>
        <authorList>
            <person name="Buron-Moles G."/>
            <person name="Chailyan A."/>
            <person name="Dolejs I."/>
            <person name="Forster J."/>
            <person name="Miks M.H."/>
        </authorList>
    </citation>
    <scope>NUCLEOTIDE SEQUENCE [LARGE SCALE GENOMIC DNA]</scope>
    <source>
        <strain evidence="8 9">ATCC 49373</strain>
    </source>
</reference>
<evidence type="ECO:0000256" key="4">
    <source>
        <dbReference type="ARBA" id="ARBA00022989"/>
    </source>
</evidence>
<proteinExistence type="predicted"/>
<gene>
    <name evidence="8" type="ORF">C5L31_001457</name>
</gene>
<keyword evidence="5 7" id="KW-0472">Membrane</keyword>
<dbReference type="NCBIfam" id="TIGR00765">
    <property type="entry name" value="yihY_not_rbn"/>
    <property type="match status" value="1"/>
</dbReference>